<dbReference type="Gene3D" id="3.40.309.10">
    <property type="entry name" value="Aldehyde Dehydrogenase, Chain A, domain 2"/>
    <property type="match status" value="1"/>
</dbReference>
<dbReference type="AlphaFoldDB" id="A0A0U5JPI3"/>
<proteinExistence type="inferred from homology"/>
<evidence type="ECO:0000256" key="5">
    <source>
        <dbReference type="ARBA" id="ARBA00066984"/>
    </source>
</evidence>
<dbReference type="InterPro" id="IPR016161">
    <property type="entry name" value="Ald_DH/histidinol_DH"/>
</dbReference>
<dbReference type="NCBIfam" id="NF007497">
    <property type="entry name" value="PRK10090.1"/>
    <property type="match status" value="1"/>
</dbReference>
<dbReference type="GO" id="GO:0004777">
    <property type="term" value="F:succinate-semialdehyde dehydrogenase (NAD+) activity"/>
    <property type="evidence" value="ECO:0007669"/>
    <property type="project" value="TreeGrafter"/>
</dbReference>
<feature type="active site" evidence="7">
    <location>
        <position position="250"/>
    </location>
</feature>
<evidence type="ECO:0000313" key="10">
    <source>
        <dbReference type="EMBL" id="CUR39014.1"/>
    </source>
</evidence>
<dbReference type="EC" id="1.2.1.97" evidence="5"/>
<dbReference type="InterPro" id="IPR015590">
    <property type="entry name" value="Aldehyde_DH_dom"/>
</dbReference>
<organism evidence="10">
    <name type="scientific">Limosilactobacillus reuteri</name>
    <name type="common">Lactobacillus reuteri</name>
    <dbReference type="NCBI Taxonomy" id="1598"/>
    <lineage>
        <taxon>Bacteria</taxon>
        <taxon>Bacillati</taxon>
        <taxon>Bacillota</taxon>
        <taxon>Bacilli</taxon>
        <taxon>Lactobacillales</taxon>
        <taxon>Lactobacillaceae</taxon>
        <taxon>Limosilactobacillus</taxon>
    </lineage>
</organism>
<dbReference type="Pfam" id="PF00171">
    <property type="entry name" value="Aldedh"/>
    <property type="match status" value="1"/>
</dbReference>
<evidence type="ECO:0000259" key="9">
    <source>
        <dbReference type="Pfam" id="PF00171"/>
    </source>
</evidence>
<sequence length="483" mass="52480">MSTPHYKMYINGEFVDTDSGKKITVINPNNEEVLGTVPSATVEETQEAINAAYEAEKSWHQVPAPTRGSYLHKLADEIRKNPEPWIKNLQEEQGKIRSLAKTEVMFTADYFDYMAAAGRTYKGEVIQSDNPNETILLKRMPIGVIAGILPWNFPFFLIARKMAPALVTGNTVVLKPSSDTPIGALEFAKLCDKVGIPAGVVNFVTGPGSIVGNELSKNSKVGMASLTGSVTAGKRIMAAAADHIGEVSLELGGNAPAIVCDDADLDEAVTDIVNSRYDNNGQLCNNVQRVYVQEDVAEEFTQKLVDAVKAITYGDTVENPEIGMGPLINQKALEEVDRQVKQAVKEGGKILVGGKPVEGKGFFYEPTIISNCKQKNSAIQDEIFGPVLPIMTFKNLKEAVKMCNDSTMGLTSGIFTKSLDRAAYAINEIQAGETYVNRNYFEAMQGYHAGVKESGIGGSDGMHGILECTDTKVVYIQRHPENI</sequence>
<accession>A0A0U5JPI3</accession>
<comment type="catalytic activity">
    <reaction evidence="3">
        <text>(2S)-3-sulfolactaldehyde + NAD(+) + H2O = (2S)-3-sulfolactate + NADH + 2 H(+)</text>
        <dbReference type="Rhea" id="RHEA:47932"/>
        <dbReference type="ChEBI" id="CHEBI:15377"/>
        <dbReference type="ChEBI" id="CHEBI:15378"/>
        <dbReference type="ChEBI" id="CHEBI:57540"/>
        <dbReference type="ChEBI" id="CHEBI:57945"/>
        <dbReference type="ChEBI" id="CHEBI:61289"/>
        <dbReference type="ChEBI" id="CHEBI:90109"/>
        <dbReference type="EC" id="1.2.1.97"/>
    </reaction>
    <physiologicalReaction direction="left-to-right" evidence="3">
        <dbReference type="Rhea" id="RHEA:47933"/>
    </physiologicalReaction>
</comment>
<reference evidence="10" key="1">
    <citation type="submission" date="2015-10" db="EMBL/GenBank/DDBJ databases">
        <authorList>
            <person name="Gilbert D.G."/>
        </authorList>
    </citation>
    <scope>NUCLEOTIDE SEQUENCE</scope>
    <source>
        <strain evidence="10">3c6</strain>
    </source>
</reference>
<evidence type="ECO:0000256" key="2">
    <source>
        <dbReference type="ARBA" id="ARBA00023002"/>
    </source>
</evidence>
<dbReference type="FunFam" id="3.40.605.10:FF:000007">
    <property type="entry name" value="NAD/NADP-dependent betaine aldehyde dehydrogenase"/>
    <property type="match status" value="1"/>
</dbReference>
<dbReference type="InterPro" id="IPR050740">
    <property type="entry name" value="Aldehyde_DH_Superfamily"/>
</dbReference>
<dbReference type="SUPFAM" id="SSF53720">
    <property type="entry name" value="ALDH-like"/>
    <property type="match status" value="1"/>
</dbReference>
<gene>
    <name evidence="10" type="ORF">LRLP16767_LR3C6_00974</name>
</gene>
<evidence type="ECO:0000256" key="6">
    <source>
        <dbReference type="ARBA" id="ARBA00067277"/>
    </source>
</evidence>
<dbReference type="Gene3D" id="3.40.605.10">
    <property type="entry name" value="Aldehyde Dehydrogenase, Chain A, domain 1"/>
    <property type="match status" value="1"/>
</dbReference>
<dbReference type="PROSITE" id="PS00687">
    <property type="entry name" value="ALDEHYDE_DEHYDR_GLU"/>
    <property type="match status" value="1"/>
</dbReference>
<evidence type="ECO:0000256" key="3">
    <source>
        <dbReference type="ARBA" id="ARBA00050326"/>
    </source>
</evidence>
<dbReference type="GO" id="GO:0005829">
    <property type="term" value="C:cytosol"/>
    <property type="evidence" value="ECO:0007669"/>
    <property type="project" value="TreeGrafter"/>
</dbReference>
<evidence type="ECO:0000256" key="4">
    <source>
        <dbReference type="ARBA" id="ARBA00054572"/>
    </source>
</evidence>
<comment type="function">
    <text evidence="4">Part of the sulfo-TAL (or sulfo-SFT) pathway, a D-sulfoquinovose degradation pathway that produces sulfolactate (SL). Catalyzes the oxidation of 3-sulfolactaldehyde (SLA) to sulfolactate (SL).</text>
</comment>
<protein>
    <recommendedName>
        <fullName evidence="6">3-sulfolactaldehyde dehydrogenase</fullName>
        <ecNumber evidence="5">1.2.1.97</ecNumber>
    </recommendedName>
</protein>
<dbReference type="InterPro" id="IPR016163">
    <property type="entry name" value="Ald_DH_C"/>
</dbReference>
<dbReference type="InterPro" id="IPR016162">
    <property type="entry name" value="Ald_DH_N"/>
</dbReference>
<dbReference type="GO" id="GO:0009450">
    <property type="term" value="P:gamma-aminobutyric acid catabolic process"/>
    <property type="evidence" value="ECO:0007669"/>
    <property type="project" value="TreeGrafter"/>
</dbReference>
<keyword evidence="2 8" id="KW-0560">Oxidoreductase</keyword>
<evidence type="ECO:0000256" key="7">
    <source>
        <dbReference type="PROSITE-ProRule" id="PRU10007"/>
    </source>
</evidence>
<feature type="domain" description="Aldehyde dehydrogenase" evidence="9">
    <location>
        <begin position="14"/>
        <end position="474"/>
    </location>
</feature>
<evidence type="ECO:0000256" key="8">
    <source>
        <dbReference type="RuleBase" id="RU003345"/>
    </source>
</evidence>
<dbReference type="PANTHER" id="PTHR43353:SF5">
    <property type="entry name" value="SUCCINATE-SEMIALDEHYDE DEHYDROGENASE, MITOCHONDRIAL"/>
    <property type="match status" value="1"/>
</dbReference>
<evidence type="ECO:0000256" key="1">
    <source>
        <dbReference type="ARBA" id="ARBA00009986"/>
    </source>
</evidence>
<dbReference type="CDD" id="cd07088">
    <property type="entry name" value="ALDH_LactADH-AldA"/>
    <property type="match status" value="1"/>
</dbReference>
<dbReference type="InterPro" id="IPR029510">
    <property type="entry name" value="Ald_DH_CS_GLU"/>
</dbReference>
<dbReference type="FunFam" id="3.40.309.10:FF:000009">
    <property type="entry name" value="Aldehyde dehydrogenase A"/>
    <property type="match status" value="1"/>
</dbReference>
<dbReference type="EMBL" id="LN887401">
    <property type="protein sequence ID" value="CUR39014.1"/>
    <property type="molecule type" value="Genomic_DNA"/>
</dbReference>
<name>A0A0U5JPI3_LIMRT</name>
<comment type="similarity">
    <text evidence="1 8">Belongs to the aldehyde dehydrogenase family.</text>
</comment>
<dbReference type="PANTHER" id="PTHR43353">
    <property type="entry name" value="SUCCINATE-SEMIALDEHYDE DEHYDROGENASE, MITOCHONDRIAL"/>
    <property type="match status" value="1"/>
</dbReference>